<dbReference type="InterPro" id="IPR036264">
    <property type="entry name" value="Bact_exopeptidase_dim_dom"/>
</dbReference>
<dbReference type="PANTHER" id="PTHR11014">
    <property type="entry name" value="PEPTIDASE M20 FAMILY MEMBER"/>
    <property type="match status" value="1"/>
</dbReference>
<feature type="binding site" evidence="2">
    <location>
        <position position="156"/>
    </location>
    <ligand>
        <name>Mn(2+)</name>
        <dbReference type="ChEBI" id="CHEBI:29035"/>
        <label>2</label>
    </ligand>
</feature>
<dbReference type="Pfam" id="PF01546">
    <property type="entry name" value="Peptidase_M20"/>
    <property type="match status" value="1"/>
</dbReference>
<dbReference type="RefSeq" id="WP_024038454.1">
    <property type="nucleotide sequence ID" value="NZ_CACRUE010000024.1"/>
</dbReference>
<feature type="binding site" evidence="2">
    <location>
        <position position="383"/>
    </location>
    <ligand>
        <name>Mn(2+)</name>
        <dbReference type="ChEBI" id="CHEBI:29035"/>
        <label>2</label>
    </ligand>
</feature>
<organism evidence="4">
    <name type="scientific">Intestinibacter bartlettii</name>
    <dbReference type="NCBI Taxonomy" id="261299"/>
    <lineage>
        <taxon>Bacteria</taxon>
        <taxon>Bacillati</taxon>
        <taxon>Bacillota</taxon>
        <taxon>Clostridia</taxon>
        <taxon>Peptostreptococcales</taxon>
        <taxon>Peptostreptococcaceae</taxon>
        <taxon>Intestinibacter</taxon>
    </lineage>
</organism>
<sequence length="409" mass="46128">MYNNVYKIYSRKGETQLLKQSIIKRGNEISHYLIKIRRDLHRTPELAMEEFVTKEKIKKYLDEIGIDYIEFEHHRGIMAYIYKKNAKTTIGIRGDIDALPIQEIKESEYKSQNDGIMHACGHDAHTTMLIGACKLLYEIKDELNVNIKFFFEPAEEEGGGAKFFIEDGLMENPKVEYMFGAHVQGYLEVGTIESKYGTLNASADSIWIDVKGKRGHGAYPQNGIDALVAAAQIITSLQSIISRNLAPHEMGVLTLGKIQGGDAGNVICDEVKIDGTLRTLDKRQKEFMIQRATEIIENTAAAYRCKAKLTVEKDGYNPLKNDRELIDIVKNNAEEFLGKGSFIFKENPSMGGEDFSFFVENCKGAFFHLGCGNKEKKITSLIHTEDFDIDERCLSIGAIMHVLNVLSFN</sequence>
<keyword evidence="2" id="KW-0479">Metal-binding</keyword>
<dbReference type="PANTHER" id="PTHR11014:SF63">
    <property type="entry name" value="METALLOPEPTIDASE, PUTATIVE (AFU_ORTHOLOGUE AFUA_6G09600)-RELATED"/>
    <property type="match status" value="1"/>
</dbReference>
<dbReference type="InterPro" id="IPR002933">
    <property type="entry name" value="Peptidase_M20"/>
</dbReference>
<dbReference type="Gene3D" id="3.40.630.10">
    <property type="entry name" value="Zn peptidases"/>
    <property type="match status" value="1"/>
</dbReference>
<dbReference type="InterPro" id="IPR011650">
    <property type="entry name" value="Peptidase_M20_dimer"/>
</dbReference>
<comment type="cofactor">
    <cofactor evidence="2">
        <name>Mn(2+)</name>
        <dbReference type="ChEBI" id="CHEBI:29035"/>
    </cofactor>
    <text evidence="2">The Mn(2+) ion enhances activity.</text>
</comment>
<dbReference type="GO" id="GO:0046872">
    <property type="term" value="F:metal ion binding"/>
    <property type="evidence" value="ECO:0007669"/>
    <property type="project" value="UniProtKB-KW"/>
</dbReference>
<keyword evidence="2" id="KW-0464">Manganese</keyword>
<evidence type="ECO:0000256" key="1">
    <source>
        <dbReference type="ARBA" id="ARBA00022801"/>
    </source>
</evidence>
<feature type="domain" description="Peptidase M20 dimerisation" evidence="3">
    <location>
        <begin position="205"/>
        <end position="303"/>
    </location>
</feature>
<accession>A0A6N3BJE8</accession>
<feature type="binding site" evidence="2">
    <location>
        <position position="120"/>
    </location>
    <ligand>
        <name>Mn(2+)</name>
        <dbReference type="ChEBI" id="CHEBI:29035"/>
        <label>2</label>
    </ligand>
</feature>
<name>A0A6N3BJE8_9FIRM</name>
<dbReference type="SUPFAM" id="SSF53187">
    <property type="entry name" value="Zn-dependent exopeptidases"/>
    <property type="match status" value="1"/>
</dbReference>
<dbReference type="FunFam" id="3.30.70.360:FF:000001">
    <property type="entry name" value="N-acetyldiaminopimelate deacetylase"/>
    <property type="match status" value="1"/>
</dbReference>
<evidence type="ECO:0000256" key="2">
    <source>
        <dbReference type="PIRSR" id="PIRSR005962-1"/>
    </source>
</evidence>
<dbReference type="EMBL" id="CACRUE010000024">
    <property type="protein sequence ID" value="VYU01707.1"/>
    <property type="molecule type" value="Genomic_DNA"/>
</dbReference>
<gene>
    <name evidence="4" type="primary">yxeP_5</name>
    <name evidence="4" type="ORF">IBLFYP30_01533</name>
</gene>
<reference evidence="4" key="1">
    <citation type="submission" date="2019-11" db="EMBL/GenBank/DDBJ databases">
        <authorList>
            <person name="Feng L."/>
        </authorList>
    </citation>
    <scope>NUCLEOTIDE SEQUENCE</scope>
    <source>
        <strain evidence="4">IbartlettiiLFYP30</strain>
    </source>
</reference>
<dbReference type="EC" id="3.-.-.-" evidence="4"/>
<evidence type="ECO:0000259" key="3">
    <source>
        <dbReference type="Pfam" id="PF07687"/>
    </source>
</evidence>
<dbReference type="PIRSF" id="PIRSF005962">
    <property type="entry name" value="Pept_M20D_amidohydro"/>
    <property type="match status" value="1"/>
</dbReference>
<dbReference type="InterPro" id="IPR017439">
    <property type="entry name" value="Amidohydrolase"/>
</dbReference>
<feature type="binding site" evidence="2">
    <location>
        <position position="122"/>
    </location>
    <ligand>
        <name>Mn(2+)</name>
        <dbReference type="ChEBI" id="CHEBI:29035"/>
        <label>2</label>
    </ligand>
</feature>
<dbReference type="CDD" id="cd03886">
    <property type="entry name" value="M20_Acy1"/>
    <property type="match status" value="1"/>
</dbReference>
<dbReference type="GO" id="GO:0050118">
    <property type="term" value="F:N-acetyldiaminopimelate deacetylase activity"/>
    <property type="evidence" value="ECO:0007669"/>
    <property type="project" value="UniProtKB-ARBA"/>
</dbReference>
<proteinExistence type="predicted"/>
<dbReference type="GO" id="GO:0019877">
    <property type="term" value="P:diaminopimelate biosynthetic process"/>
    <property type="evidence" value="ECO:0007669"/>
    <property type="project" value="UniProtKB-ARBA"/>
</dbReference>
<feature type="binding site" evidence="2">
    <location>
        <position position="182"/>
    </location>
    <ligand>
        <name>Mn(2+)</name>
        <dbReference type="ChEBI" id="CHEBI:29035"/>
        <label>2</label>
    </ligand>
</feature>
<dbReference type="AlphaFoldDB" id="A0A6N3BJE8"/>
<keyword evidence="1 4" id="KW-0378">Hydrolase</keyword>
<dbReference type="Pfam" id="PF07687">
    <property type="entry name" value="M20_dimer"/>
    <property type="match status" value="1"/>
</dbReference>
<dbReference type="SUPFAM" id="SSF55031">
    <property type="entry name" value="Bacterial exopeptidase dimerisation domain"/>
    <property type="match status" value="1"/>
</dbReference>
<protein>
    <submittedName>
        <fullName evidence="4">Putative hydrolase YxeP</fullName>
        <ecNumber evidence="4">3.-.-.-</ecNumber>
    </submittedName>
</protein>
<dbReference type="NCBIfam" id="TIGR01891">
    <property type="entry name" value="amidohydrolases"/>
    <property type="match status" value="1"/>
</dbReference>
<evidence type="ECO:0000313" key="4">
    <source>
        <dbReference type="EMBL" id="VYU01707.1"/>
    </source>
</evidence>
<dbReference type="Gene3D" id="3.30.70.360">
    <property type="match status" value="1"/>
</dbReference>